<dbReference type="Gene3D" id="3.30.870.10">
    <property type="entry name" value="Endonuclease Chain A"/>
    <property type="match status" value="2"/>
</dbReference>
<dbReference type="InterPro" id="IPR025202">
    <property type="entry name" value="PLD-like_dom"/>
</dbReference>
<evidence type="ECO:0000313" key="4">
    <source>
        <dbReference type="EMBL" id="ANB17565.1"/>
    </source>
</evidence>
<dbReference type="SUPFAM" id="SSF56024">
    <property type="entry name" value="Phospholipase D/nuclease"/>
    <property type="match status" value="2"/>
</dbReference>
<evidence type="ECO:0000313" key="5">
    <source>
        <dbReference type="Proteomes" id="UP000076830"/>
    </source>
</evidence>
<sequence length="491" mass="52257">MVRASSHPSPDTPLRHVAERAFCRAAGAPLVGGNAVDLLIDGQAHFDAWLGAIRGARRAILLENYIFRDDAIGHAFRDALVERAAAGVEVRVLRDWLGCLGNSPARFWKPLLAAGGQVRTYNPPGLPGSGSWLSRDHRKSLIVDADVGFVSGVCVSGKWLGDAARGIPPWRDTGVVLRGPVLHELVKAFAAMWAATGTPLPDTLAGLGEGTPAAGTIDMRLIATQPSTTGVYRLDQLVAALAQRSLWLADAYFVGVAPYVQALAAAARDGVDVRLLVPGSSDIGMVASLSRAGYRPLLEAGVRVFEWNGSMMHAKTAVADGRWARVGSSNLNIASWLGNCEIDVAVEDAGFAQRMERQYAADLANATEIVLTPRRQVRRTGSTSARSRRRGGRGSSSRATASAMRFVNTVGAAFSRHRVLGEAEAGVALIAAAALVAFSVLAILRPHYIAWPLAAVGIWLAASMLVRHRGHWRRRSRQAADASDDGHDDAG</sequence>
<dbReference type="AlphaFoldDB" id="A0A160DT94"/>
<name>A0A160DT94_9GAMM</name>
<dbReference type="STRING" id="1300342.I596_1540"/>
<dbReference type="CDD" id="cd09110">
    <property type="entry name" value="PLDc_CLS_1"/>
    <property type="match status" value="1"/>
</dbReference>
<accession>A0A160DT94</accession>
<evidence type="ECO:0000259" key="3">
    <source>
        <dbReference type="PROSITE" id="PS50035"/>
    </source>
</evidence>
<proteinExistence type="predicted"/>
<dbReference type="InterPro" id="IPR001736">
    <property type="entry name" value="PLipase_D/transphosphatidylase"/>
</dbReference>
<organism evidence="4 5">
    <name type="scientific">Dokdonella koreensis DS-123</name>
    <dbReference type="NCBI Taxonomy" id="1300342"/>
    <lineage>
        <taxon>Bacteria</taxon>
        <taxon>Pseudomonadati</taxon>
        <taxon>Pseudomonadota</taxon>
        <taxon>Gammaproteobacteria</taxon>
        <taxon>Lysobacterales</taxon>
        <taxon>Rhodanobacteraceae</taxon>
        <taxon>Dokdonella</taxon>
    </lineage>
</organism>
<dbReference type="GO" id="GO:0032049">
    <property type="term" value="P:cardiolipin biosynthetic process"/>
    <property type="evidence" value="ECO:0007669"/>
    <property type="project" value="UniProtKB-ARBA"/>
</dbReference>
<feature type="region of interest" description="Disordered" evidence="1">
    <location>
        <begin position="375"/>
        <end position="400"/>
    </location>
</feature>
<feature type="transmembrane region" description="Helical" evidence="2">
    <location>
        <begin position="425"/>
        <end position="443"/>
    </location>
</feature>
<dbReference type="PROSITE" id="PS50035">
    <property type="entry name" value="PLD"/>
    <property type="match status" value="1"/>
</dbReference>
<dbReference type="OrthoDB" id="9762009at2"/>
<dbReference type="PATRIC" id="fig|1300342.3.peg.1501"/>
<feature type="transmembrane region" description="Helical" evidence="2">
    <location>
        <begin position="449"/>
        <end position="466"/>
    </location>
</feature>
<gene>
    <name evidence="4" type="ORF">I596_1540</name>
</gene>
<dbReference type="PANTHER" id="PTHR21248">
    <property type="entry name" value="CARDIOLIPIN SYNTHASE"/>
    <property type="match status" value="1"/>
</dbReference>
<keyword evidence="2" id="KW-0812">Transmembrane</keyword>
<protein>
    <submittedName>
        <fullName evidence="4">Phosphatidylserine/phosphatidylglycerophosphate/ cardiolipin synthase</fullName>
    </submittedName>
</protein>
<dbReference type="RefSeq" id="WP_067645859.1">
    <property type="nucleotide sequence ID" value="NZ_CP015249.1"/>
</dbReference>
<evidence type="ECO:0000256" key="1">
    <source>
        <dbReference type="SAM" id="MobiDB-lite"/>
    </source>
</evidence>
<dbReference type="KEGG" id="dko:I596_1540"/>
<reference evidence="4 5" key="1">
    <citation type="submission" date="2016-04" db="EMBL/GenBank/DDBJ databases">
        <title>Complete genome sequence of Dokdonella koreensis DS-123T.</title>
        <authorList>
            <person name="Kim J.F."/>
            <person name="Lee H."/>
            <person name="Kwak M.-J."/>
        </authorList>
    </citation>
    <scope>NUCLEOTIDE SEQUENCE [LARGE SCALE GENOMIC DNA]</scope>
    <source>
        <strain evidence="4 5">DS-123</strain>
    </source>
</reference>
<dbReference type="GO" id="GO:0030572">
    <property type="term" value="F:phosphatidyltransferase activity"/>
    <property type="evidence" value="ECO:0007669"/>
    <property type="project" value="UniProtKB-ARBA"/>
</dbReference>
<dbReference type="CDD" id="cd09159">
    <property type="entry name" value="PLDc_ybhO_like_2"/>
    <property type="match status" value="1"/>
</dbReference>
<dbReference type="Proteomes" id="UP000076830">
    <property type="component" value="Chromosome"/>
</dbReference>
<evidence type="ECO:0000256" key="2">
    <source>
        <dbReference type="SAM" id="Phobius"/>
    </source>
</evidence>
<dbReference type="EMBL" id="CP015249">
    <property type="protein sequence ID" value="ANB17565.1"/>
    <property type="molecule type" value="Genomic_DNA"/>
</dbReference>
<dbReference type="PANTHER" id="PTHR21248:SF22">
    <property type="entry name" value="PHOSPHOLIPASE D"/>
    <property type="match status" value="1"/>
</dbReference>
<keyword evidence="2" id="KW-0472">Membrane</keyword>
<feature type="domain" description="PLD phosphodiesterase" evidence="3">
    <location>
        <begin position="308"/>
        <end position="335"/>
    </location>
</feature>
<keyword evidence="5" id="KW-1185">Reference proteome</keyword>
<keyword evidence="2" id="KW-1133">Transmembrane helix</keyword>
<dbReference type="Pfam" id="PF13091">
    <property type="entry name" value="PLDc_2"/>
    <property type="match status" value="1"/>
</dbReference>